<keyword evidence="3" id="KW-1185">Reference proteome</keyword>
<feature type="region of interest" description="Disordered" evidence="1">
    <location>
        <begin position="1"/>
        <end position="70"/>
    </location>
</feature>
<accession>A0AAV7PLW7</accession>
<organism evidence="2 3">
    <name type="scientific">Pleurodeles waltl</name>
    <name type="common">Iberian ribbed newt</name>
    <dbReference type="NCBI Taxonomy" id="8319"/>
    <lineage>
        <taxon>Eukaryota</taxon>
        <taxon>Metazoa</taxon>
        <taxon>Chordata</taxon>
        <taxon>Craniata</taxon>
        <taxon>Vertebrata</taxon>
        <taxon>Euteleostomi</taxon>
        <taxon>Amphibia</taxon>
        <taxon>Batrachia</taxon>
        <taxon>Caudata</taxon>
        <taxon>Salamandroidea</taxon>
        <taxon>Salamandridae</taxon>
        <taxon>Pleurodelinae</taxon>
        <taxon>Pleurodeles</taxon>
    </lineage>
</organism>
<comment type="caution">
    <text evidence="2">The sequence shown here is derived from an EMBL/GenBank/DDBJ whole genome shotgun (WGS) entry which is preliminary data.</text>
</comment>
<evidence type="ECO:0000313" key="2">
    <source>
        <dbReference type="EMBL" id="KAJ1129267.1"/>
    </source>
</evidence>
<reference evidence="2" key="1">
    <citation type="journal article" date="2022" name="bioRxiv">
        <title>Sequencing and chromosome-scale assembly of the giantPleurodeles waltlgenome.</title>
        <authorList>
            <person name="Brown T."/>
            <person name="Elewa A."/>
            <person name="Iarovenko S."/>
            <person name="Subramanian E."/>
            <person name="Araus A.J."/>
            <person name="Petzold A."/>
            <person name="Susuki M."/>
            <person name="Suzuki K.-i.T."/>
            <person name="Hayashi T."/>
            <person name="Toyoda A."/>
            <person name="Oliveira C."/>
            <person name="Osipova E."/>
            <person name="Leigh N.D."/>
            <person name="Simon A."/>
            <person name="Yun M.H."/>
        </authorList>
    </citation>
    <scope>NUCLEOTIDE SEQUENCE</scope>
    <source>
        <strain evidence="2">20211129_DDA</strain>
        <tissue evidence="2">Liver</tissue>
    </source>
</reference>
<dbReference type="Proteomes" id="UP001066276">
    <property type="component" value="Chromosome 7"/>
</dbReference>
<sequence length="70" mass="7691">MLNNLTPGVDALGPGRHRERRRAGAGPRGVGPHELVRRRYPDPQARLLMPRAASRAYPVAPTRSRGVRAT</sequence>
<name>A0AAV7PLW7_PLEWA</name>
<protein>
    <submittedName>
        <fullName evidence="2">Uncharacterized protein</fullName>
    </submittedName>
</protein>
<evidence type="ECO:0000256" key="1">
    <source>
        <dbReference type="SAM" id="MobiDB-lite"/>
    </source>
</evidence>
<dbReference type="AlphaFoldDB" id="A0AAV7PLW7"/>
<dbReference type="EMBL" id="JANPWB010000011">
    <property type="protein sequence ID" value="KAJ1129267.1"/>
    <property type="molecule type" value="Genomic_DNA"/>
</dbReference>
<gene>
    <name evidence="2" type="ORF">NDU88_007638</name>
</gene>
<evidence type="ECO:0000313" key="3">
    <source>
        <dbReference type="Proteomes" id="UP001066276"/>
    </source>
</evidence>
<proteinExistence type="predicted"/>